<feature type="domain" description="Pvc16 N-terminal" evidence="1">
    <location>
        <begin position="7"/>
        <end position="168"/>
    </location>
</feature>
<accession>A0A9X2FCP3</accession>
<name>A0A9X2FCP3_9SPHI</name>
<dbReference type="InterPro" id="IPR025351">
    <property type="entry name" value="Pvc16_N"/>
</dbReference>
<reference evidence="2" key="1">
    <citation type="submission" date="2022-06" db="EMBL/GenBank/DDBJ databases">
        <title>Solitalea sp. MAHUQ-68 isolated from rhizospheric soil.</title>
        <authorList>
            <person name="Huq M.A."/>
        </authorList>
    </citation>
    <scope>NUCLEOTIDE SEQUENCE</scope>
    <source>
        <strain evidence="2">MAHUQ-68</strain>
    </source>
</reference>
<protein>
    <submittedName>
        <fullName evidence="2">DUF4255 domain-containing protein</fullName>
    </submittedName>
</protein>
<sequence>MIFSAVNSIQQELSTNLSGFPVTADLGNISEIVNDVSAAGSDIIISLINIEENRISREPDYFIRRDNGILMKNPAIHLNLTLLFTSVKPTTAYGKSLENLQHVMEFFQRKFVFDHSNTPSLHANIEKLILEMITLNLQQLHEIWSVLGSKYYPSVMYRVRMITIDSITDIQGVPIKEVKLNF</sequence>
<proteinExistence type="predicted"/>
<evidence type="ECO:0000313" key="3">
    <source>
        <dbReference type="Proteomes" id="UP001155182"/>
    </source>
</evidence>
<dbReference type="RefSeq" id="WP_252589483.1">
    <property type="nucleotide sequence ID" value="NZ_JAMWYS010000058.1"/>
</dbReference>
<dbReference type="Pfam" id="PF14065">
    <property type="entry name" value="Pvc16_N"/>
    <property type="match status" value="1"/>
</dbReference>
<evidence type="ECO:0000259" key="1">
    <source>
        <dbReference type="Pfam" id="PF14065"/>
    </source>
</evidence>
<keyword evidence="3" id="KW-1185">Reference proteome</keyword>
<dbReference type="AlphaFoldDB" id="A0A9X2FCP3"/>
<dbReference type="Proteomes" id="UP001155182">
    <property type="component" value="Unassembled WGS sequence"/>
</dbReference>
<gene>
    <name evidence="2" type="ORF">NF867_16420</name>
</gene>
<organism evidence="2 3">
    <name type="scientific">Solitalea agri</name>
    <dbReference type="NCBI Taxonomy" id="2953739"/>
    <lineage>
        <taxon>Bacteria</taxon>
        <taxon>Pseudomonadati</taxon>
        <taxon>Bacteroidota</taxon>
        <taxon>Sphingobacteriia</taxon>
        <taxon>Sphingobacteriales</taxon>
        <taxon>Sphingobacteriaceae</taxon>
        <taxon>Solitalea</taxon>
    </lineage>
</organism>
<comment type="caution">
    <text evidence="2">The sequence shown here is derived from an EMBL/GenBank/DDBJ whole genome shotgun (WGS) entry which is preliminary data.</text>
</comment>
<dbReference type="EMBL" id="JAMWYS010000058">
    <property type="protein sequence ID" value="MCO4294448.1"/>
    <property type="molecule type" value="Genomic_DNA"/>
</dbReference>
<evidence type="ECO:0000313" key="2">
    <source>
        <dbReference type="EMBL" id="MCO4294448.1"/>
    </source>
</evidence>